<dbReference type="PANTHER" id="PTHR43133:SF8">
    <property type="entry name" value="RNA POLYMERASE SIGMA FACTOR HI_1459-RELATED"/>
    <property type="match status" value="1"/>
</dbReference>
<dbReference type="InterPro" id="IPR013325">
    <property type="entry name" value="RNA_pol_sigma_r2"/>
</dbReference>
<dbReference type="Proteomes" id="UP001230220">
    <property type="component" value="Unassembled WGS sequence"/>
</dbReference>
<keyword evidence="6" id="KW-0472">Membrane</keyword>
<comment type="similarity">
    <text evidence="1">Belongs to the sigma-70 factor family. ECF subfamily.</text>
</comment>
<keyword evidence="4" id="KW-0238">DNA-binding</keyword>
<dbReference type="SUPFAM" id="SSF88659">
    <property type="entry name" value="Sigma3 and sigma4 domains of RNA polymerase sigma factors"/>
    <property type="match status" value="1"/>
</dbReference>
<dbReference type="EMBL" id="JAUSUR010000001">
    <property type="protein sequence ID" value="MDQ0360309.1"/>
    <property type="molecule type" value="Genomic_DNA"/>
</dbReference>
<dbReference type="Gene3D" id="1.10.1740.10">
    <property type="match status" value="1"/>
</dbReference>
<dbReference type="InterPro" id="IPR014284">
    <property type="entry name" value="RNA_pol_sigma-70_dom"/>
</dbReference>
<evidence type="ECO:0000256" key="5">
    <source>
        <dbReference type="ARBA" id="ARBA00023163"/>
    </source>
</evidence>
<dbReference type="PANTHER" id="PTHR43133">
    <property type="entry name" value="RNA POLYMERASE ECF-TYPE SIGMA FACTO"/>
    <property type="match status" value="1"/>
</dbReference>
<evidence type="ECO:0000313" key="9">
    <source>
        <dbReference type="EMBL" id="MDQ0360309.1"/>
    </source>
</evidence>
<dbReference type="RefSeq" id="WP_307406111.1">
    <property type="nucleotide sequence ID" value="NZ_JAUSUR010000001.1"/>
</dbReference>
<keyword evidence="2" id="KW-0805">Transcription regulation</keyword>
<dbReference type="NCBIfam" id="TIGR02937">
    <property type="entry name" value="sigma70-ECF"/>
    <property type="match status" value="1"/>
</dbReference>
<feature type="domain" description="RNA polymerase sigma-70 region 2" evidence="7">
    <location>
        <begin position="23"/>
        <end position="90"/>
    </location>
</feature>
<organism evidence="9 10">
    <name type="scientific">Breznakia pachnodae</name>
    <dbReference type="NCBI Taxonomy" id="265178"/>
    <lineage>
        <taxon>Bacteria</taxon>
        <taxon>Bacillati</taxon>
        <taxon>Bacillota</taxon>
        <taxon>Erysipelotrichia</taxon>
        <taxon>Erysipelotrichales</taxon>
        <taxon>Erysipelotrichaceae</taxon>
        <taxon>Breznakia</taxon>
    </lineage>
</organism>
<evidence type="ECO:0000256" key="4">
    <source>
        <dbReference type="ARBA" id="ARBA00023125"/>
    </source>
</evidence>
<evidence type="ECO:0000256" key="6">
    <source>
        <dbReference type="SAM" id="Phobius"/>
    </source>
</evidence>
<keyword evidence="10" id="KW-1185">Reference proteome</keyword>
<accession>A0ABU0E098</accession>
<name>A0ABU0E098_9FIRM</name>
<dbReference type="InterPro" id="IPR013324">
    <property type="entry name" value="RNA_pol_sigma_r3/r4-like"/>
</dbReference>
<evidence type="ECO:0000259" key="8">
    <source>
        <dbReference type="Pfam" id="PF08281"/>
    </source>
</evidence>
<keyword evidence="5" id="KW-0804">Transcription</keyword>
<evidence type="ECO:0000256" key="3">
    <source>
        <dbReference type="ARBA" id="ARBA00023082"/>
    </source>
</evidence>
<dbReference type="Pfam" id="PF04542">
    <property type="entry name" value="Sigma70_r2"/>
    <property type="match status" value="1"/>
</dbReference>
<feature type="domain" description="RNA polymerase sigma factor 70 region 4 type 2" evidence="8">
    <location>
        <begin position="134"/>
        <end position="181"/>
    </location>
</feature>
<dbReference type="SUPFAM" id="SSF88946">
    <property type="entry name" value="Sigma2 domain of RNA polymerase sigma factors"/>
    <property type="match status" value="1"/>
</dbReference>
<keyword evidence="6" id="KW-0812">Transmembrane</keyword>
<proteinExistence type="inferred from homology"/>
<gene>
    <name evidence="9" type="ORF">J2S15_001040</name>
</gene>
<evidence type="ECO:0000259" key="7">
    <source>
        <dbReference type="Pfam" id="PF04542"/>
    </source>
</evidence>
<dbReference type="InterPro" id="IPR039425">
    <property type="entry name" value="RNA_pol_sigma-70-like"/>
</dbReference>
<reference evidence="9 10" key="1">
    <citation type="submission" date="2023-07" db="EMBL/GenBank/DDBJ databases">
        <title>Genomic Encyclopedia of Type Strains, Phase IV (KMG-IV): sequencing the most valuable type-strain genomes for metagenomic binning, comparative biology and taxonomic classification.</title>
        <authorList>
            <person name="Goeker M."/>
        </authorList>
    </citation>
    <scope>NUCLEOTIDE SEQUENCE [LARGE SCALE GENOMIC DNA]</scope>
    <source>
        <strain evidence="9 10">DSM 16784</strain>
    </source>
</reference>
<feature type="transmembrane region" description="Helical" evidence="6">
    <location>
        <begin position="248"/>
        <end position="269"/>
    </location>
</feature>
<evidence type="ECO:0000313" key="10">
    <source>
        <dbReference type="Proteomes" id="UP001230220"/>
    </source>
</evidence>
<dbReference type="CDD" id="cd06171">
    <property type="entry name" value="Sigma70_r4"/>
    <property type="match status" value="1"/>
</dbReference>
<keyword evidence="3" id="KW-0731">Sigma factor</keyword>
<dbReference type="InterPro" id="IPR013249">
    <property type="entry name" value="RNA_pol_sigma70_r4_t2"/>
</dbReference>
<sequence>MKEDGLTQIVREVQKDKGQFELLYSQIINKVYFWCYTIVGNKADADDATQEAMIRIYQKLDTLNDVRTFNAWMYRLVTNACYNHLRTRKRKDYEFPEDSEFSESFESRLKEERRDSIPQEQYNLDETKELIKGFIGNLSKRQREIVTLYYLEEFNMREVAAILDCSVGAIKVQLHHSRKKLEEQISAYQDKNDIKLYNLAFIPLLVLILQKLREELCQNNDFTYDKNLYESQGLSWWERLLNFVSNHVIATMATTFLCTVIIIGAIWLLQGADDKQNHPSIDTNTNVNEDIAKKIKGYEYIAAIYYPQFPKKDAVDVRLELQEEVTIHDVSITLDDKELPFTLNDKELPFTLNDKELIVSVKQNGKLIINVKNEEISLNIKNIDKDAPELIEVYYYKDYLELNIDNDSKINYDKSYVEYLGENYKITDQSIVNGTFKGSVYIVLFTMDDNYIKYEINTK</sequence>
<dbReference type="Pfam" id="PF08281">
    <property type="entry name" value="Sigma70_r4_2"/>
    <property type="match status" value="1"/>
</dbReference>
<evidence type="ECO:0000256" key="2">
    <source>
        <dbReference type="ARBA" id="ARBA00023015"/>
    </source>
</evidence>
<dbReference type="InterPro" id="IPR036388">
    <property type="entry name" value="WH-like_DNA-bd_sf"/>
</dbReference>
<dbReference type="Gene3D" id="1.10.10.10">
    <property type="entry name" value="Winged helix-like DNA-binding domain superfamily/Winged helix DNA-binding domain"/>
    <property type="match status" value="1"/>
</dbReference>
<dbReference type="InterPro" id="IPR007627">
    <property type="entry name" value="RNA_pol_sigma70_r2"/>
</dbReference>
<comment type="caution">
    <text evidence="9">The sequence shown here is derived from an EMBL/GenBank/DDBJ whole genome shotgun (WGS) entry which is preliminary data.</text>
</comment>
<evidence type="ECO:0000256" key="1">
    <source>
        <dbReference type="ARBA" id="ARBA00010641"/>
    </source>
</evidence>
<keyword evidence="6" id="KW-1133">Transmembrane helix</keyword>
<protein>
    <submittedName>
        <fullName evidence="9">RNA polymerase sigma factor (Sigma-70 family)</fullName>
    </submittedName>
</protein>